<keyword evidence="4" id="KW-1185">Reference proteome</keyword>
<accession>A0A914CVS0</accession>
<feature type="domain" description="Glutaredoxin" evidence="2">
    <location>
        <begin position="7"/>
        <end position="63"/>
    </location>
</feature>
<evidence type="ECO:0000259" key="3">
    <source>
        <dbReference type="Pfam" id="PF20464"/>
    </source>
</evidence>
<feature type="region of interest" description="Disordered" evidence="1">
    <location>
        <begin position="840"/>
        <end position="866"/>
    </location>
</feature>
<feature type="region of interest" description="Disordered" evidence="1">
    <location>
        <begin position="157"/>
        <end position="217"/>
    </location>
</feature>
<dbReference type="InterPro" id="IPR036249">
    <property type="entry name" value="Thioredoxin-like_sf"/>
</dbReference>
<evidence type="ECO:0000256" key="1">
    <source>
        <dbReference type="SAM" id="MobiDB-lite"/>
    </source>
</evidence>
<dbReference type="InterPro" id="IPR002109">
    <property type="entry name" value="Glutaredoxin"/>
</dbReference>
<dbReference type="Proteomes" id="UP000887540">
    <property type="component" value="Unplaced"/>
</dbReference>
<protein>
    <submittedName>
        <fullName evidence="5">Glutaredoxin domain-containing protein</fullName>
    </submittedName>
</protein>
<dbReference type="Gene3D" id="3.40.30.10">
    <property type="entry name" value="Glutaredoxin"/>
    <property type="match status" value="1"/>
</dbReference>
<evidence type="ECO:0000313" key="4">
    <source>
        <dbReference type="Proteomes" id="UP000887540"/>
    </source>
</evidence>
<feature type="domain" description="MmeI-like N-terminal" evidence="3">
    <location>
        <begin position="719"/>
        <end position="839"/>
    </location>
</feature>
<dbReference type="InterPro" id="IPR046817">
    <property type="entry name" value="MmeI_N"/>
</dbReference>
<dbReference type="CDD" id="cd02976">
    <property type="entry name" value="NrdH"/>
    <property type="match status" value="1"/>
</dbReference>
<reference evidence="5" key="1">
    <citation type="submission" date="2022-11" db="UniProtKB">
        <authorList>
            <consortium name="WormBaseParasite"/>
        </authorList>
    </citation>
    <scope>IDENTIFICATION</scope>
</reference>
<sequence>MQLRSLLFTKPSCVQCTATYRALDAKGIDYDVVDLSEDAAALEQVKSLGYLQAPVVITDEDHWSGFPEAPPAALRRRGLCSARPSGTSSVRHVRRCPPLQQLLPERPVQLEHPPNPDRRCIRRRADVERAQPEMLAGPCCELVELHSDGGGDVNALLPLNLRDGEGDEDHRYSGDDDAIKDRRGEDPEPPSEDRGRDVQQRDREPAEPTSPRPALAGTVLADMRVRDGATVAVGVDDRDALRVCARDGAPATEVLDLVPDVDGVPAVVGGDTGRDLLGPDLLPVDELIIGRGQLPLEPLGVGAGRCDRDLDIPAGEGASGTVETSTDPGKVCTELLDPVRHSDRRVPRIVRRGRDVGTHLGAPCLRVGVDRAADRRVRLRDRSAVAGLRVVSDLDGLATFRETSQRACCALRLLCGVLLAPSGALRQCGSAVVPAVDQVSLDDGRSPAFIVDRNLDNEPGRGELLGGAVDDRGLRFAVAGVGDVPGSERPAPPPAVGLESIGRAVAPAGPFDEGAFRGSVDDHLRGAVQALVLLHAQVVGGVDERPVGEPTCDRVAEAFDETAALDLQRLLVIGHGDDLGDRLPFVARCGDVLLDRVADARVVLVPEALTHPVGVLRELARSVAAVGGRGNVGGGDQQVDGVAVHGKRAHDETPSVGGECDIHYPRAGSHPCQCMMMMMPPQHPQPRRGQGGWYEARGAWADTVGIVPKSLSMNEIRARAAQFTRDWQDEPGDERQQAQSFVRDLLGVYGITQTRAAFYEKRVKRSSTGSRGYIDALIPGLALIEMKSAGKDLVAAEQQALDYIDDLPDPEVPRWVITSDFRRFRLLDLHAESEGVQEFTLPGVPRGGGLSGPRRRDRDGVSHRAM</sequence>
<name>A0A914CVS0_9BILA</name>
<organism evidence="4 5">
    <name type="scientific">Acrobeloides nanus</name>
    <dbReference type="NCBI Taxonomy" id="290746"/>
    <lineage>
        <taxon>Eukaryota</taxon>
        <taxon>Metazoa</taxon>
        <taxon>Ecdysozoa</taxon>
        <taxon>Nematoda</taxon>
        <taxon>Chromadorea</taxon>
        <taxon>Rhabditida</taxon>
        <taxon>Tylenchina</taxon>
        <taxon>Cephalobomorpha</taxon>
        <taxon>Cephaloboidea</taxon>
        <taxon>Cephalobidae</taxon>
        <taxon>Acrobeloides</taxon>
    </lineage>
</organism>
<dbReference type="PROSITE" id="PS51354">
    <property type="entry name" value="GLUTAREDOXIN_2"/>
    <property type="match status" value="1"/>
</dbReference>
<dbReference type="Pfam" id="PF00462">
    <property type="entry name" value="Glutaredoxin"/>
    <property type="match status" value="1"/>
</dbReference>
<dbReference type="WBParaSite" id="ACRNAN_scaffold153.g24996.t1">
    <property type="protein sequence ID" value="ACRNAN_scaffold153.g24996.t1"/>
    <property type="gene ID" value="ACRNAN_scaffold153.g24996"/>
</dbReference>
<dbReference type="AlphaFoldDB" id="A0A914CVS0"/>
<dbReference type="SUPFAM" id="SSF52833">
    <property type="entry name" value="Thioredoxin-like"/>
    <property type="match status" value="1"/>
</dbReference>
<evidence type="ECO:0000259" key="2">
    <source>
        <dbReference type="Pfam" id="PF00462"/>
    </source>
</evidence>
<evidence type="ECO:0000313" key="5">
    <source>
        <dbReference type="WBParaSite" id="ACRNAN_scaffold153.g24996.t1"/>
    </source>
</evidence>
<feature type="compositionally biased region" description="Basic and acidic residues" evidence="1">
    <location>
        <begin position="854"/>
        <end position="866"/>
    </location>
</feature>
<dbReference type="Pfam" id="PF20464">
    <property type="entry name" value="MmeI_N"/>
    <property type="match status" value="1"/>
</dbReference>
<proteinExistence type="predicted"/>
<feature type="compositionally biased region" description="Basic and acidic residues" evidence="1">
    <location>
        <begin position="162"/>
        <end position="206"/>
    </location>
</feature>